<organism evidence="2">
    <name type="scientific">Acromyrmex echinatior</name>
    <name type="common">Panamanian leafcutter ant</name>
    <name type="synonym">Acromyrmex octospinosus echinatior</name>
    <dbReference type="NCBI Taxonomy" id="103372"/>
    <lineage>
        <taxon>Eukaryota</taxon>
        <taxon>Metazoa</taxon>
        <taxon>Ecdysozoa</taxon>
        <taxon>Arthropoda</taxon>
        <taxon>Hexapoda</taxon>
        <taxon>Insecta</taxon>
        <taxon>Pterygota</taxon>
        <taxon>Neoptera</taxon>
        <taxon>Endopterygota</taxon>
        <taxon>Hymenoptera</taxon>
        <taxon>Apocrita</taxon>
        <taxon>Aculeata</taxon>
        <taxon>Formicoidea</taxon>
        <taxon>Formicidae</taxon>
        <taxon>Myrmicinae</taxon>
        <taxon>Acromyrmex</taxon>
    </lineage>
</organism>
<sequence>MTISHRECSSSLPPLYPFRDIVAGSYKPDDHYNVINFDERIIRGGSRGQGDKQCTSASKLRAMLNAQEEFASGANVVQGGIEFLTTPSTANVQEGVPGRTSAGHDPGRWPILSDFSRLQVDGE</sequence>
<accession>F4WK63</accession>
<reference evidence="1" key="1">
    <citation type="submission" date="2011-02" db="EMBL/GenBank/DDBJ databases">
        <title>The genome of the leaf-cutting ant Acromyrmex echinatior suggests key adaptations to social evolution and fungus farming.</title>
        <authorList>
            <person name="Nygaard S."/>
            <person name="Zhang G."/>
        </authorList>
    </citation>
    <scope>NUCLEOTIDE SEQUENCE</scope>
</reference>
<keyword evidence="2" id="KW-1185">Reference proteome</keyword>
<dbReference type="AlphaFoldDB" id="F4WK63"/>
<name>F4WK63_ACREC</name>
<dbReference type="Proteomes" id="UP000007755">
    <property type="component" value="Unassembled WGS sequence"/>
</dbReference>
<dbReference type="EMBL" id="GL888193">
    <property type="protein sequence ID" value="EGI65435.1"/>
    <property type="molecule type" value="Genomic_DNA"/>
</dbReference>
<dbReference type="InParanoid" id="F4WK63"/>
<proteinExistence type="predicted"/>
<gene>
    <name evidence="1" type="ORF">G5I_06106</name>
</gene>
<protein>
    <submittedName>
        <fullName evidence="1">Uncharacterized protein</fullName>
    </submittedName>
</protein>
<evidence type="ECO:0000313" key="1">
    <source>
        <dbReference type="EMBL" id="EGI65435.1"/>
    </source>
</evidence>
<evidence type="ECO:0000313" key="2">
    <source>
        <dbReference type="Proteomes" id="UP000007755"/>
    </source>
</evidence>